<reference evidence="3" key="1">
    <citation type="submission" date="2021-01" db="EMBL/GenBank/DDBJ databases">
        <title>Phytophthora aleatoria, a newly-described species from Pinus radiata is distinct from Phytophthora cactorum isolates based on comparative genomics.</title>
        <authorList>
            <person name="Mcdougal R."/>
            <person name="Panda P."/>
            <person name="Williams N."/>
            <person name="Studholme D.J."/>
        </authorList>
    </citation>
    <scope>NUCLEOTIDE SEQUENCE</scope>
    <source>
        <strain evidence="3">NZFS 4037</strain>
    </source>
</reference>
<feature type="compositionally biased region" description="Basic residues" evidence="1">
    <location>
        <begin position="298"/>
        <end position="314"/>
    </location>
</feature>
<organism evidence="3 4">
    <name type="scientific">Phytophthora aleatoria</name>
    <dbReference type="NCBI Taxonomy" id="2496075"/>
    <lineage>
        <taxon>Eukaryota</taxon>
        <taxon>Sar</taxon>
        <taxon>Stramenopiles</taxon>
        <taxon>Oomycota</taxon>
        <taxon>Peronosporomycetes</taxon>
        <taxon>Peronosporales</taxon>
        <taxon>Peronosporaceae</taxon>
        <taxon>Phytophthora</taxon>
    </lineage>
</organism>
<evidence type="ECO:0000313" key="4">
    <source>
        <dbReference type="Proteomes" id="UP000709295"/>
    </source>
</evidence>
<sequence length="421" mass="46634">MSLLQWVATHKSSVTVARDLIDPVSSVASYGEEDRSIVAKSEFQSGAELVTLNSGAFLNGSYWLDQYDGDDKQKLQEKTNTLQLSGTVKTTVALLAELARGDKSDIHGYIQQLPTTISLPFSWAEKHREMLKYTTAFPILDDKLVLKLYEDYAVPLAKEFPTIWSTEVSTLKKFQWAYSMVSSRAFKVASAQEPTMLPVIDMANHSAENPAAHIVKTDSGSFQLIALRKVEKDEPVTISYGDLSNAQLLCRYGFVLPTLVSSDSIHITSSELTNAFKAFSQNSEDKDEDVEDNIPHVGKGKGKAKANPAKRRKLAHPKNDENALFFSLHGDAEQEFGLGDALLSFVMASNLPTEQLYDVLAAVLQEKDKRYSDLLAESSEDTSAEVNSIHLLCQHERQVCRRILLGLMSLEEGSDSSDDED</sequence>
<dbReference type="Proteomes" id="UP000709295">
    <property type="component" value="Unassembled WGS sequence"/>
</dbReference>
<evidence type="ECO:0000256" key="1">
    <source>
        <dbReference type="SAM" id="MobiDB-lite"/>
    </source>
</evidence>
<dbReference type="CDD" id="cd10527">
    <property type="entry name" value="SET_LSMT"/>
    <property type="match status" value="1"/>
</dbReference>
<dbReference type="PROSITE" id="PS50280">
    <property type="entry name" value="SET"/>
    <property type="match status" value="1"/>
</dbReference>
<dbReference type="InterPro" id="IPR001214">
    <property type="entry name" value="SET_dom"/>
</dbReference>
<gene>
    <name evidence="3" type="ORF">JG688_00009604</name>
</gene>
<proteinExistence type="predicted"/>
<dbReference type="InterPro" id="IPR050600">
    <property type="entry name" value="SETD3_SETD6_MTase"/>
</dbReference>
<dbReference type="PANTHER" id="PTHR13271:SF151">
    <property type="entry name" value="SET DOMAIN-CONTAINING PROTEIN 4"/>
    <property type="match status" value="1"/>
</dbReference>
<accession>A0A8J5INX7</accession>
<feature type="region of interest" description="Disordered" evidence="1">
    <location>
        <begin position="282"/>
        <end position="314"/>
    </location>
</feature>
<dbReference type="AlphaFoldDB" id="A0A8J5INX7"/>
<keyword evidence="4" id="KW-1185">Reference proteome</keyword>
<dbReference type="PANTHER" id="PTHR13271">
    <property type="entry name" value="UNCHARACTERIZED PUTATIVE METHYLTRANSFERASE"/>
    <property type="match status" value="1"/>
</dbReference>
<dbReference type="EMBL" id="JAENGY010000559">
    <property type="protein sequence ID" value="KAG6960410.1"/>
    <property type="molecule type" value="Genomic_DNA"/>
</dbReference>
<dbReference type="GO" id="GO:0016279">
    <property type="term" value="F:protein-lysine N-methyltransferase activity"/>
    <property type="evidence" value="ECO:0007669"/>
    <property type="project" value="TreeGrafter"/>
</dbReference>
<name>A0A8J5INX7_9STRA</name>
<comment type="caution">
    <text evidence="3">The sequence shown here is derived from an EMBL/GenBank/DDBJ whole genome shotgun (WGS) entry which is preliminary data.</text>
</comment>
<evidence type="ECO:0000313" key="3">
    <source>
        <dbReference type="EMBL" id="KAG6960410.1"/>
    </source>
</evidence>
<evidence type="ECO:0000259" key="2">
    <source>
        <dbReference type="PROSITE" id="PS50280"/>
    </source>
</evidence>
<protein>
    <recommendedName>
        <fullName evidence="2">SET domain-containing protein</fullName>
    </recommendedName>
</protein>
<feature type="domain" description="SET" evidence="2">
    <location>
        <begin position="12"/>
        <end position="241"/>
    </location>
</feature>
<dbReference type="Pfam" id="PF00856">
    <property type="entry name" value="SET"/>
    <property type="match status" value="1"/>
</dbReference>